<protein>
    <recommendedName>
        <fullName evidence="7">Pentatricopeptide repeat-containing protein</fullName>
    </recommendedName>
</protein>
<organism evidence="5 6">
    <name type="scientific">Psophocarpus tetragonolobus</name>
    <name type="common">Winged bean</name>
    <name type="synonym">Dolichos tetragonolobus</name>
    <dbReference type="NCBI Taxonomy" id="3891"/>
    <lineage>
        <taxon>Eukaryota</taxon>
        <taxon>Viridiplantae</taxon>
        <taxon>Streptophyta</taxon>
        <taxon>Embryophyta</taxon>
        <taxon>Tracheophyta</taxon>
        <taxon>Spermatophyta</taxon>
        <taxon>Magnoliopsida</taxon>
        <taxon>eudicotyledons</taxon>
        <taxon>Gunneridae</taxon>
        <taxon>Pentapetalae</taxon>
        <taxon>rosids</taxon>
        <taxon>fabids</taxon>
        <taxon>Fabales</taxon>
        <taxon>Fabaceae</taxon>
        <taxon>Papilionoideae</taxon>
        <taxon>50 kb inversion clade</taxon>
        <taxon>NPAAA clade</taxon>
        <taxon>indigoferoid/millettioid clade</taxon>
        <taxon>Phaseoleae</taxon>
        <taxon>Psophocarpus</taxon>
    </lineage>
</organism>
<feature type="repeat" description="PPR" evidence="3">
    <location>
        <begin position="300"/>
        <end position="334"/>
    </location>
</feature>
<feature type="signal peptide" evidence="4">
    <location>
        <begin position="1"/>
        <end position="18"/>
    </location>
</feature>
<comment type="caution">
    <text evidence="5">The sequence shown here is derived from an EMBL/GenBank/DDBJ whole genome shotgun (WGS) entry which is preliminary data.</text>
</comment>
<proteinExistence type="inferred from homology"/>
<feature type="repeat" description="PPR" evidence="3">
    <location>
        <begin position="230"/>
        <end position="264"/>
    </location>
</feature>
<sequence length="448" mass="51093">MFPSLTCLLYILMLYFEANIIRPSKTHHVLKSGNKSWGEEVDGSPKFKRVKETTAPLDLVRCWNRRCGRREKMYRVLHRALCTATEPASGSIKSISEDLYKEVKLKNVVEKFKKASDIDRFRKKTGIYEDTVRRLAGAKRFRWVRDILEHQKQYSDISNEGFSARLISLYGKSGMAKHARKVFDEMPQRHCTRTVLSLNALLAAYLHSRKYDAVEELFKVLPSQLSVEPDLVSYNTVIKALCEQGSFDSALAMLKEIEEKGLNPDSITFNTLLDGLYSKGRFEEGEKLWGQMGRKNVAPNVRSYCSRLVGLAEVKKTGEAVDLFREMDKVPVKPDLFCINAVIKGFVNQGNLDEAKKWFAEIANSDYDPDKNTFSILVPFLCDQGDFNTAVEVCKEIFSNRCRVDSSLLQLVVNKLVSEGMVSQAKEIVELGKTNRYCRYKLDLPAQE</sequence>
<dbReference type="InterPro" id="IPR002885">
    <property type="entry name" value="PPR_rpt"/>
</dbReference>
<dbReference type="AlphaFoldDB" id="A0AAN9XNX6"/>
<evidence type="ECO:0000256" key="3">
    <source>
        <dbReference type="PROSITE-ProRule" id="PRU00708"/>
    </source>
</evidence>
<keyword evidence="4" id="KW-0732">Signal</keyword>
<dbReference type="InterPro" id="IPR011990">
    <property type="entry name" value="TPR-like_helical_dom_sf"/>
</dbReference>
<dbReference type="Pfam" id="PF01535">
    <property type="entry name" value="PPR"/>
    <property type="match status" value="3"/>
</dbReference>
<dbReference type="GO" id="GO:0009507">
    <property type="term" value="C:chloroplast"/>
    <property type="evidence" value="ECO:0007669"/>
    <property type="project" value="TreeGrafter"/>
</dbReference>
<feature type="repeat" description="PPR" evidence="3">
    <location>
        <begin position="335"/>
        <end position="369"/>
    </location>
</feature>
<dbReference type="GO" id="GO:0031930">
    <property type="term" value="P:mitochondria-nucleus signaling pathway"/>
    <property type="evidence" value="ECO:0007669"/>
    <property type="project" value="TreeGrafter"/>
</dbReference>
<dbReference type="PANTHER" id="PTHR47936">
    <property type="entry name" value="PPR_LONG DOMAIN-CONTAINING PROTEIN"/>
    <property type="match status" value="1"/>
</dbReference>
<dbReference type="PROSITE" id="PS51375">
    <property type="entry name" value="PPR"/>
    <property type="match status" value="4"/>
</dbReference>
<dbReference type="EMBL" id="JAYMYS010000003">
    <property type="protein sequence ID" value="KAK7400450.1"/>
    <property type="molecule type" value="Genomic_DNA"/>
</dbReference>
<evidence type="ECO:0000256" key="2">
    <source>
        <dbReference type="ARBA" id="ARBA00022737"/>
    </source>
</evidence>
<comment type="similarity">
    <text evidence="1">Belongs to the PPR family. P subfamily.</text>
</comment>
<accession>A0AAN9XNX6</accession>
<dbReference type="Pfam" id="PF13041">
    <property type="entry name" value="PPR_2"/>
    <property type="match status" value="2"/>
</dbReference>
<keyword evidence="2" id="KW-0677">Repeat</keyword>
<evidence type="ECO:0000313" key="5">
    <source>
        <dbReference type="EMBL" id="KAK7400450.1"/>
    </source>
</evidence>
<name>A0AAN9XNX6_PSOTE</name>
<gene>
    <name evidence="5" type="ORF">VNO78_11658</name>
</gene>
<evidence type="ECO:0008006" key="7">
    <source>
        <dbReference type="Google" id="ProtNLM"/>
    </source>
</evidence>
<feature type="chain" id="PRO_5042927039" description="Pentatricopeptide repeat-containing protein" evidence="4">
    <location>
        <begin position="19"/>
        <end position="448"/>
    </location>
</feature>
<dbReference type="NCBIfam" id="TIGR00756">
    <property type="entry name" value="PPR"/>
    <property type="match status" value="4"/>
</dbReference>
<keyword evidence="6" id="KW-1185">Reference proteome</keyword>
<dbReference type="PANTHER" id="PTHR47936:SF5">
    <property type="entry name" value="PENTACOTRIPEPTIDE-REPEAT REGION OF PRORP DOMAIN-CONTAINING PROTEIN"/>
    <property type="match status" value="1"/>
</dbReference>
<evidence type="ECO:0000256" key="4">
    <source>
        <dbReference type="SAM" id="SignalP"/>
    </source>
</evidence>
<dbReference type="Gene3D" id="1.25.40.10">
    <property type="entry name" value="Tetratricopeptide repeat domain"/>
    <property type="match status" value="2"/>
</dbReference>
<feature type="repeat" description="PPR" evidence="3">
    <location>
        <begin position="265"/>
        <end position="299"/>
    </location>
</feature>
<dbReference type="GO" id="GO:0010019">
    <property type="term" value="P:chloroplast-nucleus signaling pathway"/>
    <property type="evidence" value="ECO:0007669"/>
    <property type="project" value="TreeGrafter"/>
</dbReference>
<reference evidence="5 6" key="1">
    <citation type="submission" date="2024-01" db="EMBL/GenBank/DDBJ databases">
        <title>The genomes of 5 underutilized Papilionoideae crops provide insights into root nodulation and disease resistanc.</title>
        <authorList>
            <person name="Jiang F."/>
        </authorList>
    </citation>
    <scope>NUCLEOTIDE SEQUENCE [LARGE SCALE GENOMIC DNA]</scope>
    <source>
        <strain evidence="5">DUOXIRENSHENG_FW03</strain>
        <tissue evidence="5">Leaves</tissue>
    </source>
</reference>
<evidence type="ECO:0000313" key="6">
    <source>
        <dbReference type="Proteomes" id="UP001386955"/>
    </source>
</evidence>
<evidence type="ECO:0000256" key="1">
    <source>
        <dbReference type="ARBA" id="ARBA00007626"/>
    </source>
</evidence>
<dbReference type="Proteomes" id="UP001386955">
    <property type="component" value="Unassembled WGS sequence"/>
</dbReference>